<gene>
    <name evidence="2" type="ORF">JCM16775_0765</name>
</gene>
<dbReference type="RefSeq" id="WP_026747082.1">
    <property type="nucleotide sequence ID" value="NZ_AP019823.1"/>
</dbReference>
<reference evidence="2 3" key="1">
    <citation type="submission" date="2019-07" db="EMBL/GenBank/DDBJ databases">
        <title>Complete Genome Sequence of Leptotrichia hofstadii Strain JCM16775.</title>
        <authorList>
            <person name="Watanabe S."/>
            <person name="Cui L."/>
        </authorList>
    </citation>
    <scope>NUCLEOTIDE SEQUENCE [LARGE SCALE GENOMIC DNA]</scope>
    <source>
        <strain evidence="2 3">JCM16775</strain>
    </source>
</reference>
<proteinExistence type="predicted"/>
<dbReference type="KEGG" id="lhf:JCM16775_0765"/>
<organism evidence="2 3">
    <name type="scientific">Leptotrichia hofstadii</name>
    <dbReference type="NCBI Taxonomy" id="157688"/>
    <lineage>
        <taxon>Bacteria</taxon>
        <taxon>Fusobacteriati</taxon>
        <taxon>Fusobacteriota</taxon>
        <taxon>Fusobacteriia</taxon>
        <taxon>Fusobacteriales</taxon>
        <taxon>Leptotrichiaceae</taxon>
        <taxon>Leptotrichia</taxon>
    </lineage>
</organism>
<protein>
    <submittedName>
        <fullName evidence="2">Uncharacterized protein</fullName>
    </submittedName>
</protein>
<feature type="coiled-coil region" evidence="1">
    <location>
        <begin position="113"/>
        <end position="140"/>
    </location>
</feature>
<evidence type="ECO:0000256" key="1">
    <source>
        <dbReference type="SAM" id="Coils"/>
    </source>
</evidence>
<name>A0A510JFL6_9FUSO</name>
<sequence>MFKNNYTLKYNLREKDKINYKINSKIEYENLIVKSEKEYEYKIEFQPLSKGIQNDFIIRNTRYDLKNFNDKESDLEKISFEIDKTFLETDYRIDKKGKIIKIENLSKLKTDWYNKKNEILRKYEEQYEEIQDLVDGITKILNNSDTVVQYFQNYGVNGIFFSELYGELYIEDNEKKKKISIPNFITFFPLPLTLNIITKKINKMEDEMSLIIHGKLDEMRLDKLNIEEMVKANLPEEDIRGLKYEVEYEQDVSFYLITGLVKNCNQIIEVKIYNKLDNKELFKNRIEVKLEEIKEE</sequence>
<accession>A0A510JFL6</accession>
<keyword evidence="1" id="KW-0175">Coiled coil</keyword>
<dbReference type="Proteomes" id="UP000321892">
    <property type="component" value="Chromosome"/>
</dbReference>
<keyword evidence="3" id="KW-1185">Reference proteome</keyword>
<evidence type="ECO:0000313" key="2">
    <source>
        <dbReference type="EMBL" id="BBM38058.1"/>
    </source>
</evidence>
<dbReference type="AlphaFoldDB" id="A0A510JFL6"/>
<evidence type="ECO:0000313" key="3">
    <source>
        <dbReference type="Proteomes" id="UP000321892"/>
    </source>
</evidence>
<dbReference type="EMBL" id="AP019823">
    <property type="protein sequence ID" value="BBM38058.1"/>
    <property type="molecule type" value="Genomic_DNA"/>
</dbReference>